<evidence type="ECO:0000256" key="3">
    <source>
        <dbReference type="ARBA" id="ARBA00022729"/>
    </source>
</evidence>
<dbReference type="InterPro" id="IPR024370">
    <property type="entry name" value="PBP_domain"/>
</dbReference>
<comment type="function">
    <text evidence="4">Involved in the system for phosphate transport across the cytoplasmic membrane.</text>
</comment>
<organism evidence="6 7">
    <name type="scientific">Allocoleopsis franciscana PCC 7113</name>
    <dbReference type="NCBI Taxonomy" id="1173027"/>
    <lineage>
        <taxon>Bacteria</taxon>
        <taxon>Bacillati</taxon>
        <taxon>Cyanobacteriota</taxon>
        <taxon>Cyanophyceae</taxon>
        <taxon>Coleofasciculales</taxon>
        <taxon>Coleofasciculaceae</taxon>
        <taxon>Allocoleopsis</taxon>
        <taxon>Allocoleopsis franciscana</taxon>
    </lineage>
</organism>
<accession>K9WBC9</accession>
<dbReference type="STRING" id="1173027.Mic7113_1675"/>
<dbReference type="PANTHER" id="PTHR30570:SF1">
    <property type="entry name" value="PHOSPHATE-BINDING PROTEIN PSTS"/>
    <property type="match status" value="1"/>
</dbReference>
<dbReference type="GO" id="GO:0042301">
    <property type="term" value="F:phosphate ion binding"/>
    <property type="evidence" value="ECO:0007669"/>
    <property type="project" value="UniProtKB-UniRule"/>
</dbReference>
<dbReference type="GO" id="GO:0006817">
    <property type="term" value="P:phosphate ion transport"/>
    <property type="evidence" value="ECO:0007669"/>
    <property type="project" value="UniProtKB-UniRule"/>
</dbReference>
<keyword evidence="4" id="KW-0592">Phosphate transport</keyword>
<dbReference type="EMBL" id="CP003630">
    <property type="protein sequence ID" value="AFZ17543.1"/>
    <property type="molecule type" value="Genomic_DNA"/>
</dbReference>
<dbReference type="NCBIfam" id="TIGR02136">
    <property type="entry name" value="ptsS_2"/>
    <property type="match status" value="1"/>
</dbReference>
<evidence type="ECO:0000256" key="1">
    <source>
        <dbReference type="ARBA" id="ARBA00008725"/>
    </source>
</evidence>
<protein>
    <recommendedName>
        <fullName evidence="4">Phosphate-binding protein</fullName>
    </recommendedName>
</protein>
<dbReference type="InterPro" id="IPR011862">
    <property type="entry name" value="Phos-bd"/>
</dbReference>
<dbReference type="SUPFAM" id="SSF53850">
    <property type="entry name" value="Periplasmic binding protein-like II"/>
    <property type="match status" value="1"/>
</dbReference>
<dbReference type="eggNOG" id="COG0226">
    <property type="taxonomic scope" value="Bacteria"/>
</dbReference>
<keyword evidence="2 4" id="KW-0813">Transport</keyword>
<dbReference type="AlphaFoldDB" id="K9WBC9"/>
<evidence type="ECO:0000313" key="7">
    <source>
        <dbReference type="Proteomes" id="UP000010471"/>
    </source>
</evidence>
<proteinExistence type="inferred from homology"/>
<dbReference type="HOGENOM" id="CLU_026228_1_0_3"/>
<keyword evidence="3" id="KW-0732">Signal</keyword>
<dbReference type="Pfam" id="PF12849">
    <property type="entry name" value="PBP_like_2"/>
    <property type="match status" value="1"/>
</dbReference>
<dbReference type="CDD" id="cd13654">
    <property type="entry name" value="PBP2_phosphate_like_2"/>
    <property type="match status" value="1"/>
</dbReference>
<dbReference type="PATRIC" id="fig|1173027.3.peg.1857"/>
<dbReference type="Proteomes" id="UP000010471">
    <property type="component" value="Chromosome"/>
</dbReference>
<name>K9WBC9_9CYAN</name>
<comment type="similarity">
    <text evidence="1 4">Belongs to the PstS family.</text>
</comment>
<dbReference type="PANTHER" id="PTHR30570">
    <property type="entry name" value="PERIPLASMIC PHOSPHATE BINDING COMPONENT OF PHOSPHATE ABC TRANSPORTER"/>
    <property type="match status" value="1"/>
</dbReference>
<dbReference type="FunFam" id="3.40.190.10:FF:000156">
    <property type="entry name" value="Phosphate ABC transporter, phosphate-binding protein"/>
    <property type="match status" value="1"/>
</dbReference>
<evidence type="ECO:0000256" key="2">
    <source>
        <dbReference type="ARBA" id="ARBA00022448"/>
    </source>
</evidence>
<evidence type="ECO:0000256" key="4">
    <source>
        <dbReference type="RuleBase" id="RU367119"/>
    </source>
</evidence>
<dbReference type="Gene3D" id="3.40.190.10">
    <property type="entry name" value="Periplasmic binding protein-like II"/>
    <property type="match status" value="2"/>
</dbReference>
<gene>
    <name evidence="6" type="ORF">Mic7113_1675</name>
</gene>
<sequence length="362" mass="39828">MIKLCLKPEGTGEQVMNQKTDGLVSRLGVLAFIVGMAAMLSSCGKPAESRQAQVVKIDGSSTVYPITNAIAAEYQAAQTKANNDKIKVEFALSGTGGGFKTFCEGLTDISNASRPILKQEMALCNRNNVRYIELPIAFDALTVVVHPENNWAKDITVEELRKAWEPAAEGKITKWNQVRSSWPDRPLKLYGAGKDSGTFDYFTEATVGTSKASRNDYTASEDDNVLVQGVRQDVNALGYFGLAYYEANSNQLKALAVDSGKGAVLPSRQTVEKTRYQPLSRPMFIYVNYQSAQNKPEVRDFVEFFLEKAPTLVDDVGYIPLPDEGYHLAKVHFNRGKVGTVFGGQTQLNLTLGELLRKQATF</sequence>
<dbReference type="InterPro" id="IPR050811">
    <property type="entry name" value="Phosphate_ABC_transporter"/>
</dbReference>
<evidence type="ECO:0000313" key="6">
    <source>
        <dbReference type="EMBL" id="AFZ17543.1"/>
    </source>
</evidence>
<feature type="domain" description="PBP" evidence="5">
    <location>
        <begin position="48"/>
        <end position="306"/>
    </location>
</feature>
<keyword evidence="7" id="KW-1185">Reference proteome</keyword>
<dbReference type="KEGG" id="mic:Mic7113_1675"/>
<reference evidence="6 7" key="1">
    <citation type="submission" date="2012-06" db="EMBL/GenBank/DDBJ databases">
        <title>Finished chromosome of genome of Microcoleus sp. PCC 7113.</title>
        <authorList>
            <consortium name="US DOE Joint Genome Institute"/>
            <person name="Gugger M."/>
            <person name="Coursin T."/>
            <person name="Rippka R."/>
            <person name="Tandeau De Marsac N."/>
            <person name="Huntemann M."/>
            <person name="Wei C.-L."/>
            <person name="Han J."/>
            <person name="Detter J.C."/>
            <person name="Han C."/>
            <person name="Tapia R."/>
            <person name="Chen A."/>
            <person name="Kyrpides N."/>
            <person name="Mavromatis K."/>
            <person name="Markowitz V."/>
            <person name="Szeto E."/>
            <person name="Ivanova N."/>
            <person name="Pagani I."/>
            <person name="Pati A."/>
            <person name="Goodwin L."/>
            <person name="Nordberg H.P."/>
            <person name="Cantor M.N."/>
            <person name="Hua S.X."/>
            <person name="Woyke T."/>
            <person name="Kerfeld C.A."/>
        </authorList>
    </citation>
    <scope>NUCLEOTIDE SEQUENCE [LARGE SCALE GENOMIC DNA]</scope>
    <source>
        <strain evidence="6 7">PCC 7113</strain>
    </source>
</reference>
<evidence type="ECO:0000259" key="5">
    <source>
        <dbReference type="Pfam" id="PF12849"/>
    </source>
</evidence>